<evidence type="ECO:0000256" key="2">
    <source>
        <dbReference type="ARBA" id="ARBA00022679"/>
    </source>
</evidence>
<dbReference type="KEGG" id="mlr:MELLADRAFT_22468"/>
<dbReference type="eggNOG" id="KOG0595">
    <property type="taxonomic scope" value="Eukaryota"/>
</dbReference>
<accession>F4RVW5</accession>
<evidence type="ECO:0000256" key="4">
    <source>
        <dbReference type="ARBA" id="ARBA00022777"/>
    </source>
</evidence>
<sequence>SSDDFEIRRKIGSGGFSLVHEAIYKPDQSSWAIKIMRRFTREESNFSIIMNEVDLLDEVDHPNIIKFLGFYTTDEEIHLVLELAPKGDLAHRLLKRVLSERRAKLYVLQVAEALEYLHENQIIHRDVKALNVLVMNNDQVKLTDFGSATMVDSSGFTRGDVGTPYSRAPEIILNQDYSKNVDWWSLGVLLYELVTGEQPF</sequence>
<feature type="domain" description="Protein kinase" evidence="11">
    <location>
        <begin position="5"/>
        <end position="200"/>
    </location>
</feature>
<feature type="active site" description="Proton acceptor" evidence="6">
    <location>
        <position position="126"/>
    </location>
</feature>
<evidence type="ECO:0000256" key="10">
    <source>
        <dbReference type="RuleBase" id="RU000304"/>
    </source>
</evidence>
<evidence type="ECO:0000313" key="12">
    <source>
        <dbReference type="EMBL" id="EGG03511.1"/>
    </source>
</evidence>
<evidence type="ECO:0000256" key="6">
    <source>
        <dbReference type="PIRSR" id="PIRSR630616-1"/>
    </source>
</evidence>
<feature type="binding site" evidence="7">
    <location>
        <begin position="82"/>
        <end position="84"/>
    </location>
    <ligand>
        <name>ATP</name>
        <dbReference type="ChEBI" id="CHEBI:30616"/>
    </ligand>
</feature>
<dbReference type="HOGENOM" id="CLU_000288_63_0_1"/>
<organism evidence="13">
    <name type="scientific">Melampsora larici-populina (strain 98AG31 / pathotype 3-4-7)</name>
    <name type="common">Poplar leaf rust fungus</name>
    <dbReference type="NCBI Taxonomy" id="747676"/>
    <lineage>
        <taxon>Eukaryota</taxon>
        <taxon>Fungi</taxon>
        <taxon>Dikarya</taxon>
        <taxon>Basidiomycota</taxon>
        <taxon>Pucciniomycotina</taxon>
        <taxon>Pucciniomycetes</taxon>
        <taxon>Pucciniales</taxon>
        <taxon>Melampsoraceae</taxon>
        <taxon>Melampsora</taxon>
    </lineage>
</organism>
<gene>
    <name evidence="12" type="ORF">MELLADRAFT_22468</name>
</gene>
<comment type="similarity">
    <text evidence="10">Belongs to the protein kinase superfamily.</text>
</comment>
<dbReference type="EMBL" id="GL883124">
    <property type="protein sequence ID" value="EGG03511.1"/>
    <property type="molecule type" value="Genomic_DNA"/>
</dbReference>
<evidence type="ECO:0000259" key="11">
    <source>
        <dbReference type="PROSITE" id="PS50011"/>
    </source>
</evidence>
<evidence type="ECO:0000256" key="9">
    <source>
        <dbReference type="PROSITE-ProRule" id="PRU10141"/>
    </source>
</evidence>
<dbReference type="GO" id="GO:0004674">
    <property type="term" value="F:protein serine/threonine kinase activity"/>
    <property type="evidence" value="ECO:0007669"/>
    <property type="project" value="UniProtKB-KW"/>
</dbReference>
<dbReference type="SUPFAM" id="SSF56112">
    <property type="entry name" value="Protein kinase-like (PK-like)"/>
    <property type="match status" value="1"/>
</dbReference>
<evidence type="ECO:0000256" key="8">
    <source>
        <dbReference type="PIRSR" id="PIRSR630616-3"/>
    </source>
</evidence>
<proteinExistence type="inferred from homology"/>
<dbReference type="PROSITE" id="PS00108">
    <property type="entry name" value="PROTEIN_KINASE_ST"/>
    <property type="match status" value="1"/>
</dbReference>
<feature type="binding site" evidence="7">
    <location>
        <position position="144"/>
    </location>
    <ligand>
        <name>ATP</name>
        <dbReference type="ChEBI" id="CHEBI:30616"/>
    </ligand>
</feature>
<feature type="binding site" evidence="7 9">
    <location>
        <position position="34"/>
    </location>
    <ligand>
        <name>ATP</name>
        <dbReference type="ChEBI" id="CHEBI:30616"/>
    </ligand>
</feature>
<evidence type="ECO:0000256" key="5">
    <source>
        <dbReference type="ARBA" id="ARBA00022840"/>
    </source>
</evidence>
<evidence type="ECO:0000256" key="1">
    <source>
        <dbReference type="ARBA" id="ARBA00022527"/>
    </source>
</evidence>
<evidence type="ECO:0000313" key="13">
    <source>
        <dbReference type="Proteomes" id="UP000001072"/>
    </source>
</evidence>
<dbReference type="InterPro" id="IPR000719">
    <property type="entry name" value="Prot_kinase_dom"/>
</dbReference>
<dbReference type="InterPro" id="IPR008271">
    <property type="entry name" value="Ser/Thr_kinase_AS"/>
</dbReference>
<protein>
    <recommendedName>
        <fullName evidence="11">Protein kinase domain-containing protein</fullName>
    </recommendedName>
</protein>
<dbReference type="InParanoid" id="F4RVW5"/>
<keyword evidence="5 7" id="KW-0067">ATP-binding</keyword>
<dbReference type="PANTHER" id="PTHR24350">
    <property type="entry name" value="SERINE/THREONINE-PROTEIN KINASE IAL-RELATED"/>
    <property type="match status" value="1"/>
</dbReference>
<dbReference type="InterPro" id="IPR030616">
    <property type="entry name" value="Aur-like"/>
</dbReference>
<dbReference type="PROSITE" id="PS50011">
    <property type="entry name" value="PROTEIN_KINASE_DOM"/>
    <property type="match status" value="1"/>
</dbReference>
<dbReference type="InterPro" id="IPR017441">
    <property type="entry name" value="Protein_kinase_ATP_BS"/>
</dbReference>
<keyword evidence="13" id="KW-1185">Reference proteome</keyword>
<evidence type="ECO:0000256" key="7">
    <source>
        <dbReference type="PIRSR" id="PIRSR630616-2"/>
    </source>
</evidence>
<dbReference type="OrthoDB" id="68483at2759"/>
<keyword evidence="3 7" id="KW-0547">Nucleotide-binding</keyword>
<dbReference type="InterPro" id="IPR011009">
    <property type="entry name" value="Kinase-like_dom_sf"/>
</dbReference>
<feature type="non-terminal residue" evidence="12">
    <location>
        <position position="1"/>
    </location>
</feature>
<keyword evidence="1 10" id="KW-0723">Serine/threonine-protein kinase</keyword>
<dbReference type="SMART" id="SM00220">
    <property type="entry name" value="S_TKc"/>
    <property type="match status" value="1"/>
</dbReference>
<keyword evidence="2" id="KW-0808">Transferase</keyword>
<dbReference type="GeneID" id="18926893"/>
<dbReference type="Gene3D" id="1.10.510.10">
    <property type="entry name" value="Transferase(Phosphotransferase) domain 1"/>
    <property type="match status" value="1"/>
</dbReference>
<dbReference type="Proteomes" id="UP000001072">
    <property type="component" value="Unassembled WGS sequence"/>
</dbReference>
<evidence type="ECO:0000256" key="3">
    <source>
        <dbReference type="ARBA" id="ARBA00022741"/>
    </source>
</evidence>
<dbReference type="GO" id="GO:0005524">
    <property type="term" value="F:ATP binding"/>
    <property type="evidence" value="ECO:0007669"/>
    <property type="project" value="UniProtKB-UniRule"/>
</dbReference>
<dbReference type="Pfam" id="PF00069">
    <property type="entry name" value="Pkinase"/>
    <property type="match status" value="1"/>
</dbReference>
<dbReference type="AlphaFoldDB" id="F4RVW5"/>
<keyword evidence="4" id="KW-0418">Kinase</keyword>
<feature type="non-terminal residue" evidence="12">
    <location>
        <position position="200"/>
    </location>
</feature>
<dbReference type="VEuPathDB" id="FungiDB:MELLADRAFT_22468"/>
<feature type="cross-link" description="Glycyl lysine isopeptide (Lys-Gly) (interchain with G-Cter in SUMO2)" evidence="8">
    <location>
        <position position="128"/>
    </location>
</feature>
<name>F4RVW5_MELLP</name>
<dbReference type="STRING" id="747676.F4RVW5"/>
<reference evidence="13" key="1">
    <citation type="journal article" date="2011" name="Proc. Natl. Acad. Sci. U.S.A.">
        <title>Obligate biotrophy features unraveled by the genomic analysis of rust fungi.</title>
        <authorList>
            <person name="Duplessis S."/>
            <person name="Cuomo C.A."/>
            <person name="Lin Y.-C."/>
            <person name="Aerts A."/>
            <person name="Tisserant E."/>
            <person name="Veneault-Fourrey C."/>
            <person name="Joly D.L."/>
            <person name="Hacquard S."/>
            <person name="Amselem J."/>
            <person name="Cantarel B.L."/>
            <person name="Chiu R."/>
            <person name="Coutinho P.M."/>
            <person name="Feau N."/>
            <person name="Field M."/>
            <person name="Frey P."/>
            <person name="Gelhaye E."/>
            <person name="Goldberg J."/>
            <person name="Grabherr M.G."/>
            <person name="Kodira C.D."/>
            <person name="Kohler A."/>
            <person name="Kuees U."/>
            <person name="Lindquist E.A."/>
            <person name="Lucas S.M."/>
            <person name="Mago R."/>
            <person name="Mauceli E."/>
            <person name="Morin E."/>
            <person name="Murat C."/>
            <person name="Pangilinan J.L."/>
            <person name="Park R."/>
            <person name="Pearson M."/>
            <person name="Quesneville H."/>
            <person name="Rouhier N."/>
            <person name="Sakthikumar S."/>
            <person name="Salamov A.A."/>
            <person name="Schmutz J."/>
            <person name="Selles B."/>
            <person name="Shapiro H."/>
            <person name="Tanguay P."/>
            <person name="Tuskan G.A."/>
            <person name="Henrissat B."/>
            <person name="Van de Peer Y."/>
            <person name="Rouze P."/>
            <person name="Ellis J.G."/>
            <person name="Dodds P.N."/>
            <person name="Schein J.E."/>
            <person name="Zhong S."/>
            <person name="Hamelin R.C."/>
            <person name="Grigoriev I.V."/>
            <person name="Szabo L.J."/>
            <person name="Martin F."/>
        </authorList>
    </citation>
    <scope>NUCLEOTIDE SEQUENCE [LARGE SCALE GENOMIC DNA]</scope>
    <source>
        <strain evidence="13">98AG31 / pathotype 3-4-7</strain>
    </source>
</reference>
<dbReference type="PROSITE" id="PS00107">
    <property type="entry name" value="PROTEIN_KINASE_ATP"/>
    <property type="match status" value="1"/>
</dbReference>
<dbReference type="RefSeq" id="XP_007413305.1">
    <property type="nucleotide sequence ID" value="XM_007413243.1"/>
</dbReference>